<dbReference type="Pfam" id="PF04851">
    <property type="entry name" value="ResIII"/>
    <property type="match status" value="1"/>
</dbReference>
<evidence type="ECO:0000259" key="1">
    <source>
        <dbReference type="PROSITE" id="PS51192"/>
    </source>
</evidence>
<organism evidence="3 4">
    <name type="scientific">Mycolicibacterium brumae</name>
    <dbReference type="NCBI Taxonomy" id="85968"/>
    <lineage>
        <taxon>Bacteria</taxon>
        <taxon>Bacillati</taxon>
        <taxon>Actinomycetota</taxon>
        <taxon>Actinomycetes</taxon>
        <taxon>Mycobacteriales</taxon>
        <taxon>Mycobacteriaceae</taxon>
        <taxon>Mycolicibacterium</taxon>
    </lineage>
</organism>
<dbReference type="InterPro" id="IPR036890">
    <property type="entry name" value="HATPase_C_sf"/>
</dbReference>
<feature type="domain" description="Helicase C-terminal" evidence="2">
    <location>
        <begin position="1427"/>
        <end position="1565"/>
    </location>
</feature>
<dbReference type="SUPFAM" id="SSF55874">
    <property type="entry name" value="ATPase domain of HSP90 chaperone/DNA topoisomerase II/histidine kinase"/>
    <property type="match status" value="1"/>
</dbReference>
<dbReference type="GO" id="GO:0016787">
    <property type="term" value="F:hydrolase activity"/>
    <property type="evidence" value="ECO:0007669"/>
    <property type="project" value="InterPro"/>
</dbReference>
<comment type="caution">
    <text evidence="3">The sequence shown here is derived from an EMBL/GenBank/DDBJ whole genome shotgun (WGS) entry which is preliminary data.</text>
</comment>
<dbReference type="EMBL" id="PDCN02000024">
    <property type="protein sequence ID" value="PIB73795.1"/>
    <property type="molecule type" value="Genomic_DNA"/>
</dbReference>
<evidence type="ECO:0000259" key="2">
    <source>
        <dbReference type="PROSITE" id="PS51194"/>
    </source>
</evidence>
<dbReference type="SMART" id="SM00487">
    <property type="entry name" value="DEXDc"/>
    <property type="match status" value="1"/>
</dbReference>
<evidence type="ECO:0008006" key="5">
    <source>
        <dbReference type="Google" id="ProtNLM"/>
    </source>
</evidence>
<dbReference type="PANTHER" id="PTHR47396:SF1">
    <property type="entry name" value="ATP-DEPENDENT HELICASE IRC3-RELATED"/>
    <property type="match status" value="1"/>
</dbReference>
<dbReference type="PANTHER" id="PTHR47396">
    <property type="entry name" value="TYPE I RESTRICTION ENZYME ECOKI R PROTEIN"/>
    <property type="match status" value="1"/>
</dbReference>
<dbReference type="InterPro" id="IPR050742">
    <property type="entry name" value="Helicase_Restrict-Modif_Enz"/>
</dbReference>
<evidence type="ECO:0000313" key="4">
    <source>
        <dbReference type="Proteomes" id="UP000230551"/>
    </source>
</evidence>
<dbReference type="InterPro" id="IPR001650">
    <property type="entry name" value="Helicase_C-like"/>
</dbReference>
<dbReference type="STRING" id="85968.GCA_900073015_03862"/>
<reference evidence="3 4" key="1">
    <citation type="journal article" date="2017" name="Infect. Genet. Evol.">
        <title>The new phylogeny of the genus Mycobacterium: The old and the news.</title>
        <authorList>
            <person name="Tortoli E."/>
            <person name="Fedrizzi T."/>
            <person name="Meehan C.J."/>
            <person name="Trovato A."/>
            <person name="Grottola A."/>
            <person name="Giacobazzi E."/>
            <person name="Serpini G.F."/>
            <person name="Tagliazucchi S."/>
            <person name="Fabio A."/>
            <person name="Bettua C."/>
            <person name="Bertorelli R."/>
            <person name="Frascaro F."/>
            <person name="De Sanctis V."/>
            <person name="Pecorari M."/>
            <person name="Jousson O."/>
            <person name="Segata N."/>
            <person name="Cirillo D.M."/>
        </authorList>
    </citation>
    <scope>NUCLEOTIDE SEQUENCE [LARGE SCALE GENOMIC DNA]</scope>
    <source>
        <strain evidence="3 4">CIP1034565</strain>
    </source>
</reference>
<dbReference type="SMART" id="SM00490">
    <property type="entry name" value="HELICc"/>
    <property type="match status" value="1"/>
</dbReference>
<dbReference type="PROSITE" id="PS51192">
    <property type="entry name" value="HELICASE_ATP_BIND_1"/>
    <property type="match status" value="1"/>
</dbReference>
<dbReference type="GO" id="GO:0005524">
    <property type="term" value="F:ATP binding"/>
    <property type="evidence" value="ECO:0007669"/>
    <property type="project" value="InterPro"/>
</dbReference>
<dbReference type="Gene3D" id="3.40.50.300">
    <property type="entry name" value="P-loop containing nucleotide triphosphate hydrolases"/>
    <property type="match status" value="2"/>
</dbReference>
<dbReference type="OrthoDB" id="9776021at2"/>
<dbReference type="PROSITE" id="PS51194">
    <property type="entry name" value="HELICASE_CTER"/>
    <property type="match status" value="1"/>
</dbReference>
<dbReference type="Gene3D" id="3.30.565.10">
    <property type="entry name" value="Histidine kinase-like ATPase, C-terminal domain"/>
    <property type="match status" value="1"/>
</dbReference>
<accession>A0A2G5P669</accession>
<dbReference type="NCBIfam" id="NF047352">
    <property type="entry name" value="P_loop_sacsin"/>
    <property type="match status" value="1"/>
</dbReference>
<sequence length="1582" mass="175579">MVRGWTDADPALQGFVDDHRDRCVRVYKEDLNRVEEDAGKERGIAEGGYGRKQIQELIQNAADALQRAPGRAQVTLTADTLYVANEGKPFEESGLRALLYTHLSNKTGTEIGRFGLGFKSISGISDNPQIFSRSVSFEFHRNQTATSLSEELGRHFDPDDVPALRLAWPLSPAVEFQGDPVLAELGRWAITVIKIPLKEGAAEQLSEEIKEFDESFNLFAPHVRVLDLVDELGGNERHFKASKRGNRVTLTTEGGDRQYLVVSKEHQPSERALESAGHAARRDSVTVSWALPLTGRVEIGQLSAYFPVKSETTLSGRLNAPWKLSDDRINVIECAFNEELLVDVVPQLVAGARKELVGNGAFGRYIDVLPARGKEARSWADRVLNEPVFATLREKRCLPDLDGQLRSPSVVRRIPELTTELAGRWLEVTGNRSEWVHPDCTTSNERRSKVDRLMQDSDRPRATQGRVQHWLQSVVAQPGADQSAAAIELAAQLSGQLGVNRDPNARNAEQDIRDSRIVLLENGTLAQPVRGRCFLRTNPTQSGTSFVDAGVAGRPSTEAALKDLGVTPFEDGGEMLQLLTQLRQTGTVDWDELWMAMRGSGLQQVQEAFDGVLEGRAAQIVCVRNGHGRWVLPGSLYVPGDCLRQIREDGDYLVDGNYHAADHPILYLLGLRSRPTRSRRSVPEKWLSKYRRTVHDDIGDALTLSQSARENIQIQTIDNLLGPLECLPNLSVTNRVALSTAVINEIEVPRVGVSHPSVRKSGQYVAPEIWWVRLAGMLPTTLGPMPVSEAFVPEVPGIPTGLVPSVTQVVLTTDMETVLNLKKDIGDLDERAFGALVETHVARNDVERVGQTYAWWCWTLRTDAPPERLWVHCRGKWEEVQTSQVAVVHGIDESRVLDEFGIPCVVVGAAEDVHTLSEFWDCLEGRELPIAYSYETSADPEVLTDVFPVLNILETVDDLDGLKLQKCLSISKVAAVPGQPEMRVDCLAGIEGQHILVTGSSEAAILKQVLGQLLCDDSDQQVAMLMDTLQRRRNSKRIREIRGASTDAERLLMLAGEDRLQALIPKSALTYLENEGSVEPHGMELAQLCITMLGVRALERASKIDSDKLPDDVPSTWAGSYNTRKWVKSLGFGEEWAGQRGGRRNKPTEFVDGPTQLDALHDYQQEVSLRLKRLLTGNGLRRGIVSLPTGAGKTRVTVQTIIECIRDGQLDGPQDGPFAGPILWLADGEELCEQAIDTWSYLWRAVGRQDTQLILSRFWSNYEMEEESGGVQVVVATWQKIKQRAVGNESFAWLAEAPIAIIDEAHGAYTPSYTSILEWLQRGTRQRDQPLIGLTATPFRGRRDSEETERLLRRFDDNRLDEGVFGDEHPQVRLQRDRVLAHARLEIIDGISIDLADHELEEFRSKGWLSKSAEARLGRDEDRTRTIVESILKKPADWQIVVFAASVENAQTLATLLTLSGRSAASIDQDTSPEDRRAAIERFKAGDLKVLTNYAVLSQGFDAPKTDAVYITRPTSSEVRYQQMVGRGLRGPKNGGTEEVLIVNMLDNIIEFGHSIVYQSIQDIVDSEGGEFENALAQTVGE</sequence>
<dbReference type="GO" id="GO:0003677">
    <property type="term" value="F:DNA binding"/>
    <property type="evidence" value="ECO:0007669"/>
    <property type="project" value="InterPro"/>
</dbReference>
<dbReference type="Pfam" id="PF00271">
    <property type="entry name" value="Helicase_C"/>
    <property type="match status" value="1"/>
</dbReference>
<gene>
    <name evidence="3" type="ORF">CQY22_015345</name>
</gene>
<dbReference type="InterPro" id="IPR014001">
    <property type="entry name" value="Helicase_ATP-bd"/>
</dbReference>
<dbReference type="GO" id="GO:0005829">
    <property type="term" value="C:cytosol"/>
    <property type="evidence" value="ECO:0007669"/>
    <property type="project" value="TreeGrafter"/>
</dbReference>
<name>A0A2G5P669_9MYCO</name>
<protein>
    <recommendedName>
        <fullName evidence="5">Helicase</fullName>
    </recommendedName>
</protein>
<dbReference type="SUPFAM" id="SSF52540">
    <property type="entry name" value="P-loop containing nucleoside triphosphate hydrolases"/>
    <property type="match status" value="1"/>
</dbReference>
<proteinExistence type="predicted"/>
<dbReference type="InterPro" id="IPR006935">
    <property type="entry name" value="Helicase/UvrB_N"/>
</dbReference>
<dbReference type="InterPro" id="IPR027417">
    <property type="entry name" value="P-loop_NTPase"/>
</dbReference>
<keyword evidence="4" id="KW-1185">Reference proteome</keyword>
<dbReference type="Proteomes" id="UP000230551">
    <property type="component" value="Unassembled WGS sequence"/>
</dbReference>
<evidence type="ECO:0000313" key="3">
    <source>
        <dbReference type="EMBL" id="PIB73795.1"/>
    </source>
</evidence>
<feature type="domain" description="Helicase ATP-binding" evidence="1">
    <location>
        <begin position="1174"/>
        <end position="1356"/>
    </location>
</feature>